<feature type="region of interest" description="Disordered" evidence="1">
    <location>
        <begin position="1"/>
        <end position="34"/>
    </location>
</feature>
<organism evidence="2 3">
    <name type="scientific">Funneliformis geosporum</name>
    <dbReference type="NCBI Taxonomy" id="1117311"/>
    <lineage>
        <taxon>Eukaryota</taxon>
        <taxon>Fungi</taxon>
        <taxon>Fungi incertae sedis</taxon>
        <taxon>Mucoromycota</taxon>
        <taxon>Glomeromycotina</taxon>
        <taxon>Glomeromycetes</taxon>
        <taxon>Glomerales</taxon>
        <taxon>Glomeraceae</taxon>
        <taxon>Funneliformis</taxon>
    </lineage>
</organism>
<evidence type="ECO:0000313" key="2">
    <source>
        <dbReference type="EMBL" id="CAI2195156.1"/>
    </source>
</evidence>
<accession>A0A9W4T6V5</accession>
<protein>
    <submittedName>
        <fullName evidence="2">9772_t:CDS:1</fullName>
    </submittedName>
</protein>
<comment type="caution">
    <text evidence="2">The sequence shown here is derived from an EMBL/GenBank/DDBJ whole genome shotgun (WGS) entry which is preliminary data.</text>
</comment>
<name>A0A9W4T6V5_9GLOM</name>
<evidence type="ECO:0000256" key="1">
    <source>
        <dbReference type="SAM" id="MobiDB-lite"/>
    </source>
</evidence>
<sequence length="189" mass="21446">THIMTVRRANPPTPKKKSPKASKDIKKSNNDNYSRQYEQNEECNDVLNYRIGNLESLVYKLTNATEHNNAQINSHPPHPLSNIGTEELFNLSKLISNELLQRFRIQKQMELQTQLATPTTTIGVITDRIGKLSNTTIPQSLDNIGTVDRLEMQSQLQTPMLTAPIDILNNRIGKLDINVPETWSAFQLL</sequence>
<dbReference type="EMBL" id="CAMKVN010012021">
    <property type="protein sequence ID" value="CAI2195156.1"/>
    <property type="molecule type" value="Genomic_DNA"/>
</dbReference>
<evidence type="ECO:0000313" key="3">
    <source>
        <dbReference type="Proteomes" id="UP001153678"/>
    </source>
</evidence>
<keyword evidence="3" id="KW-1185">Reference proteome</keyword>
<proteinExistence type="predicted"/>
<feature type="non-terminal residue" evidence="2">
    <location>
        <position position="1"/>
    </location>
</feature>
<dbReference type="AlphaFoldDB" id="A0A9W4T6V5"/>
<dbReference type="Proteomes" id="UP001153678">
    <property type="component" value="Unassembled WGS sequence"/>
</dbReference>
<reference evidence="2" key="1">
    <citation type="submission" date="2022-08" db="EMBL/GenBank/DDBJ databases">
        <authorList>
            <person name="Kallberg Y."/>
            <person name="Tangrot J."/>
            <person name="Rosling A."/>
        </authorList>
    </citation>
    <scope>NUCLEOTIDE SEQUENCE</scope>
    <source>
        <strain evidence="2">Wild A</strain>
    </source>
</reference>
<gene>
    <name evidence="2" type="ORF">FWILDA_LOCUS16935</name>
</gene>